<accession>A0A829Y6L4</accession>
<dbReference type="Pfam" id="PF01042">
    <property type="entry name" value="Ribonuc_L-PSP"/>
    <property type="match status" value="1"/>
</dbReference>
<dbReference type="PANTHER" id="PTHR11803:SF44">
    <property type="entry name" value="RUTC FAMILY PROTEIN YJGH"/>
    <property type="match status" value="1"/>
</dbReference>
<keyword evidence="2" id="KW-1185">Reference proteome</keyword>
<dbReference type="CDD" id="cd00448">
    <property type="entry name" value="YjgF_YER057c_UK114_family"/>
    <property type="match status" value="1"/>
</dbReference>
<name>A0A829Y6L4_9GAMM</name>
<dbReference type="SUPFAM" id="SSF55298">
    <property type="entry name" value="YjgF-like"/>
    <property type="match status" value="1"/>
</dbReference>
<dbReference type="AlphaFoldDB" id="A0A829Y6L4"/>
<organism evidence="1 2">
    <name type="scientific">Steroidobacter agaridevorans</name>
    <dbReference type="NCBI Taxonomy" id="2695856"/>
    <lineage>
        <taxon>Bacteria</taxon>
        <taxon>Pseudomonadati</taxon>
        <taxon>Pseudomonadota</taxon>
        <taxon>Gammaproteobacteria</taxon>
        <taxon>Steroidobacterales</taxon>
        <taxon>Steroidobacteraceae</taxon>
        <taxon>Steroidobacter</taxon>
    </lineage>
</organism>
<comment type="caution">
    <text evidence="1">The sequence shown here is derived from an EMBL/GenBank/DDBJ whole genome shotgun (WGS) entry which is preliminary data.</text>
</comment>
<dbReference type="InterPro" id="IPR006175">
    <property type="entry name" value="YjgF/YER057c/UK114"/>
</dbReference>
<reference evidence="2" key="1">
    <citation type="submission" date="2020-01" db="EMBL/GenBank/DDBJ databases">
        <title>'Steroidobacter agaridevorans' sp. nov., agar-degrading bacteria isolated from rhizosphere soils.</title>
        <authorList>
            <person name="Ikenaga M."/>
            <person name="Kataoka M."/>
            <person name="Murouchi A."/>
            <person name="Katsuragi S."/>
            <person name="Sakai M."/>
        </authorList>
    </citation>
    <scope>NUCLEOTIDE SEQUENCE [LARGE SCALE GENOMIC DNA]</scope>
    <source>
        <strain evidence="2">YU21-B</strain>
    </source>
</reference>
<protein>
    <recommendedName>
        <fullName evidence="3">Enamine deaminase RidA</fullName>
    </recommendedName>
</protein>
<dbReference type="PANTHER" id="PTHR11803">
    <property type="entry name" value="2-IMINOBUTANOATE/2-IMINOPROPANOATE DEAMINASE RIDA"/>
    <property type="match status" value="1"/>
</dbReference>
<evidence type="ECO:0000313" key="1">
    <source>
        <dbReference type="EMBL" id="GFE78605.1"/>
    </source>
</evidence>
<dbReference type="Proteomes" id="UP000445000">
    <property type="component" value="Unassembled WGS sequence"/>
</dbReference>
<dbReference type="EMBL" id="BLJN01000001">
    <property type="protein sequence ID" value="GFE78605.1"/>
    <property type="molecule type" value="Genomic_DNA"/>
</dbReference>
<evidence type="ECO:0008006" key="3">
    <source>
        <dbReference type="Google" id="ProtNLM"/>
    </source>
</evidence>
<dbReference type="GO" id="GO:0005829">
    <property type="term" value="C:cytosol"/>
    <property type="evidence" value="ECO:0007669"/>
    <property type="project" value="TreeGrafter"/>
</dbReference>
<gene>
    <name evidence="1" type="ORF">GCM10011487_06050</name>
</gene>
<dbReference type="InterPro" id="IPR035959">
    <property type="entry name" value="RutC-like_sf"/>
</dbReference>
<dbReference type="Gene3D" id="3.30.1330.40">
    <property type="entry name" value="RutC-like"/>
    <property type="match status" value="1"/>
</dbReference>
<proteinExistence type="predicted"/>
<dbReference type="GO" id="GO:0019239">
    <property type="term" value="F:deaminase activity"/>
    <property type="evidence" value="ECO:0007669"/>
    <property type="project" value="TreeGrafter"/>
</dbReference>
<sequence>MCASILGGVVFPASVVATAMSSEAINSSGLSYAQARLVERPSKLLFISGQVPADAEGKVPERFEDQCRLVWRNIEAQLTAAGMKLTDLVKVTVFLSDRQFRAANAAVRKEVLGAHAPALTIIITGIYDEEWLLEIEAIAAA</sequence>
<evidence type="ECO:0000313" key="2">
    <source>
        <dbReference type="Proteomes" id="UP000445000"/>
    </source>
</evidence>